<name>A0AAP2YXV9_9EURY</name>
<reference evidence="2 4" key="1">
    <citation type="submission" date="2022-09" db="EMBL/GenBank/DDBJ databases">
        <title>Enrichment on poylsaccharides allowed isolation of novel metabolic and taxonomic groups of Haloarchaea.</title>
        <authorList>
            <person name="Sorokin D.Y."/>
            <person name="Elcheninov A.G."/>
            <person name="Khizhniak T.V."/>
            <person name="Kolganova T.V."/>
            <person name="Kublanov I.V."/>
        </authorList>
    </citation>
    <scope>NUCLEOTIDE SEQUENCE</scope>
    <source>
        <strain evidence="3 4">AArc-m2/3/4</strain>
        <strain evidence="2">AArc-xg1-1</strain>
    </source>
</reference>
<evidence type="ECO:0000313" key="5">
    <source>
        <dbReference type="Proteomes" id="UP001321018"/>
    </source>
</evidence>
<protein>
    <submittedName>
        <fullName evidence="2">Uncharacterized protein</fullName>
    </submittedName>
</protein>
<feature type="transmembrane region" description="Helical" evidence="1">
    <location>
        <begin position="165"/>
        <end position="186"/>
    </location>
</feature>
<dbReference type="Proteomes" id="UP001320972">
    <property type="component" value="Unassembled WGS sequence"/>
</dbReference>
<dbReference type="RefSeq" id="WP_338002856.1">
    <property type="nucleotide sequence ID" value="NZ_JAOPKA010000003.1"/>
</dbReference>
<dbReference type="EMBL" id="JAOPKA010000003">
    <property type="protein sequence ID" value="MCU4741018.1"/>
    <property type="molecule type" value="Genomic_DNA"/>
</dbReference>
<organism evidence="2 5">
    <name type="scientific">Natronoglomus mannanivorans</name>
    <dbReference type="NCBI Taxonomy" id="2979990"/>
    <lineage>
        <taxon>Archaea</taxon>
        <taxon>Methanobacteriati</taxon>
        <taxon>Methanobacteriota</taxon>
        <taxon>Stenosarchaea group</taxon>
        <taxon>Halobacteria</taxon>
        <taxon>Halobacteriales</taxon>
        <taxon>Natrialbaceae</taxon>
        <taxon>Natronoglomus</taxon>
    </lineage>
</organism>
<feature type="transmembrane region" description="Helical" evidence="1">
    <location>
        <begin position="110"/>
        <end position="133"/>
    </location>
</feature>
<evidence type="ECO:0000313" key="3">
    <source>
        <dbReference type="EMBL" id="MCU4973659.1"/>
    </source>
</evidence>
<evidence type="ECO:0000313" key="4">
    <source>
        <dbReference type="Proteomes" id="UP001320972"/>
    </source>
</evidence>
<dbReference type="AlphaFoldDB" id="A0AAP2YXV9"/>
<proteinExistence type="predicted"/>
<feature type="transmembrane region" description="Helical" evidence="1">
    <location>
        <begin position="21"/>
        <end position="46"/>
    </location>
</feature>
<keyword evidence="1" id="KW-0812">Transmembrane</keyword>
<keyword evidence="1" id="KW-1133">Transmembrane helix</keyword>
<evidence type="ECO:0000256" key="1">
    <source>
        <dbReference type="SAM" id="Phobius"/>
    </source>
</evidence>
<sequence>MSVPITRSTPTDDEVSLETRTLVWLLYWGCTLAGVLLVVGLTVALAATGGEPSGIGGFLGYGFTFLATSFPFVLLIAGFPPGYTALGYYRTRFTPNTSFENSSSPSRFRTWVELLSASVIAYSILGTILFSGVRTAYGISFWEEGMLLYELGAEPLGFVVSNTGFFFGLAVFGQLIGALSWFVLWITR</sequence>
<evidence type="ECO:0000313" key="2">
    <source>
        <dbReference type="EMBL" id="MCU4741018.1"/>
    </source>
</evidence>
<keyword evidence="4" id="KW-1185">Reference proteome</keyword>
<keyword evidence="1" id="KW-0472">Membrane</keyword>
<dbReference type="EMBL" id="JAOPKB010000007">
    <property type="protein sequence ID" value="MCU4973659.1"/>
    <property type="molecule type" value="Genomic_DNA"/>
</dbReference>
<comment type="caution">
    <text evidence="2">The sequence shown here is derived from an EMBL/GenBank/DDBJ whole genome shotgun (WGS) entry which is preliminary data.</text>
</comment>
<feature type="transmembrane region" description="Helical" evidence="1">
    <location>
        <begin position="58"/>
        <end position="89"/>
    </location>
</feature>
<dbReference type="Proteomes" id="UP001321018">
    <property type="component" value="Unassembled WGS sequence"/>
</dbReference>
<gene>
    <name evidence="3" type="ORF">OB955_13035</name>
    <name evidence="2" type="ORF">OB960_06335</name>
</gene>
<accession>A0AAP2YXV9</accession>